<dbReference type="RefSeq" id="WP_098737581.1">
    <property type="nucleotide sequence ID" value="NZ_PDKW01000041.1"/>
</dbReference>
<dbReference type="Proteomes" id="UP000225379">
    <property type="component" value="Unassembled WGS sequence"/>
</dbReference>
<evidence type="ECO:0000313" key="3">
    <source>
        <dbReference type="Proteomes" id="UP000225379"/>
    </source>
</evidence>
<feature type="region of interest" description="Disordered" evidence="1">
    <location>
        <begin position="1"/>
        <end position="68"/>
    </location>
</feature>
<reference evidence="3" key="1">
    <citation type="submission" date="2017-10" db="EMBL/GenBank/DDBJ databases">
        <authorList>
            <person name="Kravchenko I.K."/>
            <person name="Grouzdev D.S."/>
        </authorList>
    </citation>
    <scope>NUCLEOTIDE SEQUENCE [LARGE SCALE GENOMIC DNA]</scope>
    <source>
        <strain evidence="3">B2</strain>
    </source>
</reference>
<proteinExistence type="predicted"/>
<protein>
    <submittedName>
        <fullName evidence="2">Uncharacterized protein</fullName>
    </submittedName>
</protein>
<evidence type="ECO:0000313" key="2">
    <source>
        <dbReference type="EMBL" id="PGH56494.1"/>
    </source>
</evidence>
<accession>A0A2B8B5D5</accession>
<dbReference type="AlphaFoldDB" id="A0A2B8B5D5"/>
<name>A0A2B8B5D5_9PROT</name>
<gene>
    <name evidence="2" type="ORF">CRT60_16355</name>
</gene>
<keyword evidence="3" id="KW-1185">Reference proteome</keyword>
<evidence type="ECO:0000256" key="1">
    <source>
        <dbReference type="SAM" id="MobiDB-lite"/>
    </source>
</evidence>
<sequence>MTIGRADTRPTDDSDAGQMMRPDQRRGEVILGNFPIGWGYAYRPPHPKRPRRRPRFKQLRFDFTEEKQ</sequence>
<dbReference type="EMBL" id="PDKW01000041">
    <property type="protein sequence ID" value="PGH56494.1"/>
    <property type="molecule type" value="Genomic_DNA"/>
</dbReference>
<feature type="compositionally biased region" description="Basic and acidic residues" evidence="1">
    <location>
        <begin position="1"/>
        <end position="12"/>
    </location>
</feature>
<feature type="compositionally biased region" description="Basic residues" evidence="1">
    <location>
        <begin position="45"/>
        <end position="58"/>
    </location>
</feature>
<organism evidence="2 3">
    <name type="scientific">Azospirillum palustre</name>
    <dbReference type="NCBI Taxonomy" id="2044885"/>
    <lineage>
        <taxon>Bacteria</taxon>
        <taxon>Pseudomonadati</taxon>
        <taxon>Pseudomonadota</taxon>
        <taxon>Alphaproteobacteria</taxon>
        <taxon>Rhodospirillales</taxon>
        <taxon>Azospirillaceae</taxon>
        <taxon>Azospirillum</taxon>
    </lineage>
</organism>
<comment type="caution">
    <text evidence="2">The sequence shown here is derived from an EMBL/GenBank/DDBJ whole genome shotgun (WGS) entry which is preliminary data.</text>
</comment>
<feature type="compositionally biased region" description="Basic and acidic residues" evidence="1">
    <location>
        <begin position="59"/>
        <end position="68"/>
    </location>
</feature>